<feature type="binding site" description="in other chain" evidence="5">
    <location>
        <begin position="91"/>
        <end position="94"/>
    </location>
    <ligand>
        <name>phosphate</name>
        <dbReference type="ChEBI" id="CHEBI:43474"/>
        <note>ligand shared between dimeric partners</note>
    </ligand>
</feature>
<dbReference type="EMBL" id="AJAQ01000035">
    <property type="protein sequence ID" value="EOH90935.1"/>
    <property type="molecule type" value="Genomic_DNA"/>
</dbReference>
<comment type="function">
    <text evidence="5">Catalyzes the reversible phosphorolytic breakdown of the N-glycosidic bond in the beta-(deoxy)ribonucleoside molecules, with the formation of the corresponding free purine bases and pentose-1-phosphate.</text>
</comment>
<dbReference type="SUPFAM" id="SSF53167">
    <property type="entry name" value="Purine and uridine phosphorylases"/>
    <property type="match status" value="1"/>
</dbReference>
<feature type="binding site" evidence="5">
    <location>
        <position position="8"/>
    </location>
    <ligand>
        <name>a purine D-ribonucleoside</name>
        <dbReference type="ChEBI" id="CHEBI:142355"/>
        <note>ligand shared between dimeric partners</note>
    </ligand>
</feature>
<comment type="caution">
    <text evidence="7">The sequence shown here is derived from an EMBL/GenBank/DDBJ whole genome shotgun (WGS) entry which is preliminary data.</text>
</comment>
<dbReference type="Gene3D" id="3.40.50.1580">
    <property type="entry name" value="Nucleoside phosphorylase domain"/>
    <property type="match status" value="1"/>
</dbReference>
<accession>R2S632</accession>
<dbReference type="NCBIfam" id="NF009914">
    <property type="entry name" value="PRK13374.1"/>
    <property type="match status" value="1"/>
</dbReference>
<dbReference type="AlphaFoldDB" id="R2S632"/>
<dbReference type="PANTHER" id="PTHR43691">
    <property type="entry name" value="URIDINE PHOSPHORYLASE"/>
    <property type="match status" value="1"/>
</dbReference>
<dbReference type="HOGENOM" id="CLU_068457_2_0_9"/>
<comment type="catalytic activity">
    <reaction evidence="5">
        <text>a purine 2'-deoxy-D-ribonucleoside + phosphate = a purine nucleobase + 2-deoxy-alpha-D-ribose 1-phosphate</text>
        <dbReference type="Rhea" id="RHEA:36431"/>
        <dbReference type="ChEBI" id="CHEBI:26386"/>
        <dbReference type="ChEBI" id="CHEBI:43474"/>
        <dbReference type="ChEBI" id="CHEBI:57259"/>
        <dbReference type="ChEBI" id="CHEBI:142361"/>
        <dbReference type="EC" id="2.4.2.1"/>
    </reaction>
</comment>
<feature type="site" description="Important for catalytic activity" evidence="5">
    <location>
        <position position="221"/>
    </location>
</feature>
<dbReference type="InterPro" id="IPR004402">
    <property type="entry name" value="DeoD-type"/>
</dbReference>
<protein>
    <recommendedName>
        <fullName evidence="5">Purine nucleoside phosphorylase DeoD-type</fullName>
        <shortName evidence="5">PNP</shortName>
        <ecNumber evidence="5">2.4.2.1</ecNumber>
    </recommendedName>
</protein>
<dbReference type="Proteomes" id="UP000013782">
    <property type="component" value="Unassembled WGS sequence"/>
</dbReference>
<keyword evidence="2 5" id="KW-0328">Glycosyltransferase</keyword>
<organism evidence="7 8">
    <name type="scientific">Enterococcus pallens ATCC BAA-351</name>
    <dbReference type="NCBI Taxonomy" id="1158607"/>
    <lineage>
        <taxon>Bacteria</taxon>
        <taxon>Bacillati</taxon>
        <taxon>Bacillota</taxon>
        <taxon>Bacilli</taxon>
        <taxon>Lactobacillales</taxon>
        <taxon>Enterococcaceae</taxon>
        <taxon>Enterococcus</taxon>
    </lineage>
</organism>
<dbReference type="GO" id="GO:0005829">
    <property type="term" value="C:cytosol"/>
    <property type="evidence" value="ECO:0007669"/>
    <property type="project" value="TreeGrafter"/>
</dbReference>
<comment type="similarity">
    <text evidence="1 5">Belongs to the PNP/UDP phosphorylase family.</text>
</comment>
<dbReference type="GO" id="GO:0004850">
    <property type="term" value="F:uridine phosphorylase activity"/>
    <property type="evidence" value="ECO:0007669"/>
    <property type="project" value="UniProtKB-EC"/>
</dbReference>
<comment type="catalytic activity">
    <reaction evidence="4">
        <text>uridine + phosphate = alpha-D-ribose 1-phosphate + uracil</text>
        <dbReference type="Rhea" id="RHEA:24388"/>
        <dbReference type="ChEBI" id="CHEBI:16704"/>
        <dbReference type="ChEBI" id="CHEBI:17568"/>
        <dbReference type="ChEBI" id="CHEBI:43474"/>
        <dbReference type="ChEBI" id="CHEBI:57720"/>
        <dbReference type="EC" id="2.4.2.3"/>
    </reaction>
</comment>
<feature type="binding site" description="in other chain" evidence="5">
    <location>
        <begin position="183"/>
        <end position="185"/>
    </location>
    <ligand>
        <name>a purine D-ribonucleoside</name>
        <dbReference type="ChEBI" id="CHEBI:142355"/>
        <note>ligand shared between dimeric partners</note>
    </ligand>
</feature>
<dbReference type="GO" id="GO:0004731">
    <property type="term" value="F:purine-nucleoside phosphorylase activity"/>
    <property type="evidence" value="ECO:0007669"/>
    <property type="project" value="UniProtKB-UniRule"/>
</dbReference>
<dbReference type="PROSITE" id="PS01232">
    <property type="entry name" value="PNP_UDP_1"/>
    <property type="match status" value="1"/>
</dbReference>
<dbReference type="OrthoDB" id="9782889at2"/>
<dbReference type="InterPro" id="IPR000845">
    <property type="entry name" value="Nucleoside_phosphorylase_d"/>
</dbReference>
<dbReference type="InterPro" id="IPR018016">
    <property type="entry name" value="Nucleoside_phosphorylase_CS"/>
</dbReference>
<evidence type="ECO:0000313" key="7">
    <source>
        <dbReference type="EMBL" id="EOH90935.1"/>
    </source>
</evidence>
<dbReference type="PANTHER" id="PTHR43691:SF11">
    <property type="entry name" value="FI09636P-RELATED"/>
    <property type="match status" value="1"/>
</dbReference>
<feature type="binding site" description="in other chain" evidence="5">
    <location>
        <position position="24"/>
    </location>
    <ligand>
        <name>phosphate</name>
        <dbReference type="ChEBI" id="CHEBI:43474"/>
        <note>ligand shared between dimeric partners</note>
    </ligand>
</feature>
<comment type="subunit">
    <text evidence="5">Homohexamer; trimer of homodimers.</text>
</comment>
<keyword evidence="8" id="KW-1185">Reference proteome</keyword>
<evidence type="ECO:0000259" key="6">
    <source>
        <dbReference type="Pfam" id="PF01048"/>
    </source>
</evidence>
<dbReference type="STRING" id="160454.RV10_GL002504"/>
<feature type="binding site" description="in other chain" evidence="5">
    <location>
        <position position="28"/>
    </location>
    <ligand>
        <name>phosphate</name>
        <dbReference type="ChEBI" id="CHEBI:43474"/>
        <note>ligand shared between dimeric partners</note>
    </ligand>
</feature>
<keyword evidence="3 5" id="KW-0808">Transferase</keyword>
<evidence type="ECO:0000256" key="2">
    <source>
        <dbReference type="ARBA" id="ARBA00022676"/>
    </source>
</evidence>
<reference evidence="7 8" key="1">
    <citation type="submission" date="2013-02" db="EMBL/GenBank/DDBJ databases">
        <title>The Genome Sequence of Enterococcus pallens BAA-351.</title>
        <authorList>
            <consortium name="The Broad Institute Genome Sequencing Platform"/>
            <consortium name="The Broad Institute Genome Sequencing Center for Infectious Disease"/>
            <person name="Earl A.M."/>
            <person name="Gilmore M.S."/>
            <person name="Lebreton F."/>
            <person name="Walker B."/>
            <person name="Young S.K."/>
            <person name="Zeng Q."/>
            <person name="Gargeya S."/>
            <person name="Fitzgerald M."/>
            <person name="Haas B."/>
            <person name="Abouelleil A."/>
            <person name="Alvarado L."/>
            <person name="Arachchi H.M."/>
            <person name="Berlin A.M."/>
            <person name="Chapman S.B."/>
            <person name="Dewar J."/>
            <person name="Goldberg J."/>
            <person name="Griggs A."/>
            <person name="Gujja S."/>
            <person name="Hansen M."/>
            <person name="Howarth C."/>
            <person name="Imamovic A."/>
            <person name="Larimer J."/>
            <person name="McCowan C."/>
            <person name="Murphy C."/>
            <person name="Neiman D."/>
            <person name="Pearson M."/>
            <person name="Priest M."/>
            <person name="Roberts A."/>
            <person name="Saif S."/>
            <person name="Shea T."/>
            <person name="Sisk P."/>
            <person name="Sykes S."/>
            <person name="Wortman J."/>
            <person name="Nusbaum C."/>
            <person name="Birren B."/>
        </authorList>
    </citation>
    <scope>NUCLEOTIDE SEQUENCE [LARGE SCALE GENOMIC DNA]</scope>
    <source>
        <strain evidence="7 8">ATCC BAA-351</strain>
    </source>
</reference>
<dbReference type="EC" id="2.4.2.1" evidence="5"/>
<evidence type="ECO:0000256" key="4">
    <source>
        <dbReference type="ARBA" id="ARBA00048447"/>
    </source>
</evidence>
<dbReference type="NCBIfam" id="TIGR00107">
    <property type="entry name" value="deoD"/>
    <property type="match status" value="1"/>
</dbReference>
<dbReference type="InterPro" id="IPR035994">
    <property type="entry name" value="Nucleoside_phosphorylase_sf"/>
</dbReference>
<dbReference type="GO" id="GO:0006152">
    <property type="term" value="P:purine nucleoside catabolic process"/>
    <property type="evidence" value="ECO:0007669"/>
    <property type="project" value="TreeGrafter"/>
</dbReference>
<evidence type="ECO:0000256" key="5">
    <source>
        <dbReference type="HAMAP-Rule" id="MF_01627"/>
    </source>
</evidence>
<name>R2S632_9ENTE</name>
<dbReference type="eggNOG" id="COG0813">
    <property type="taxonomic scope" value="Bacteria"/>
</dbReference>
<dbReference type="CDD" id="cd09006">
    <property type="entry name" value="PNP_EcPNPI-like"/>
    <property type="match status" value="1"/>
</dbReference>
<feature type="binding site" description="in other chain" evidence="5">
    <location>
        <begin position="207"/>
        <end position="208"/>
    </location>
    <ligand>
        <name>a purine D-ribonucleoside</name>
        <dbReference type="ChEBI" id="CHEBI:142355"/>
        <note>ligand shared between dimeric partners</note>
    </ligand>
</feature>
<gene>
    <name evidence="5" type="primary">deoD</name>
    <name evidence="7" type="ORF">UAU_03474</name>
</gene>
<dbReference type="Pfam" id="PF01048">
    <property type="entry name" value="PNP_UDP_1"/>
    <property type="match status" value="1"/>
</dbReference>
<evidence type="ECO:0000256" key="1">
    <source>
        <dbReference type="ARBA" id="ARBA00010456"/>
    </source>
</evidence>
<feature type="active site" description="Proton donor" evidence="5">
    <location>
        <position position="208"/>
    </location>
</feature>
<evidence type="ECO:0000313" key="8">
    <source>
        <dbReference type="Proteomes" id="UP000013782"/>
    </source>
</evidence>
<feature type="domain" description="Nucleoside phosphorylase" evidence="6">
    <location>
        <begin position="20"/>
        <end position="232"/>
    </location>
</feature>
<dbReference type="PATRIC" id="fig|1158607.3.peg.3468"/>
<comment type="catalytic activity">
    <reaction evidence="5">
        <text>a purine D-ribonucleoside + phosphate = a purine nucleobase + alpha-D-ribose 1-phosphate</text>
        <dbReference type="Rhea" id="RHEA:19805"/>
        <dbReference type="ChEBI" id="CHEBI:26386"/>
        <dbReference type="ChEBI" id="CHEBI:43474"/>
        <dbReference type="ChEBI" id="CHEBI:57720"/>
        <dbReference type="ChEBI" id="CHEBI:142355"/>
        <dbReference type="EC" id="2.4.2.1"/>
    </reaction>
</comment>
<sequence>MTEKSTPHIVLEGQEIAETILLPGDPLRAKLIADTFLDNSVQFNHVRNMFGYTGEYKGKKISVMGTGMGMPSMGLYSYELIHTFGVKNLIRIGSCGALQEEIPLHDLVIAMAAATNSSYADQYELPGQLPATASYDLLEKAVNTAKAKGQSFHVGTILTSDIFYHPSKTFNQKWQEMGVLAIDMETAALYWNAIAANVNALSIMTVSDNIITGEALSAEDRQTAFSNMMETALEMTL</sequence>
<evidence type="ECO:0000256" key="3">
    <source>
        <dbReference type="ARBA" id="ARBA00022679"/>
    </source>
</evidence>
<dbReference type="RefSeq" id="WP_010758451.1">
    <property type="nucleotide sequence ID" value="NZ_ASWD01000004.1"/>
</dbReference>
<dbReference type="NCBIfam" id="NF004489">
    <property type="entry name" value="PRK05819.1"/>
    <property type="match status" value="1"/>
</dbReference>
<proteinExistence type="inferred from homology"/>
<feature type="binding site" evidence="5">
    <location>
        <position position="47"/>
    </location>
    <ligand>
        <name>phosphate</name>
        <dbReference type="ChEBI" id="CHEBI:43474"/>
        <note>ligand shared between dimeric partners</note>
    </ligand>
</feature>
<dbReference type="HAMAP" id="MF_01627">
    <property type="entry name" value="Pur_nucleosid_phosp"/>
    <property type="match status" value="1"/>
</dbReference>